<comment type="caution">
    <text evidence="7">The sequence shown here is derived from an EMBL/GenBank/DDBJ whole genome shotgun (WGS) entry which is preliminary data.</text>
</comment>
<dbReference type="CDD" id="cd08278">
    <property type="entry name" value="benzyl_alcohol_DH"/>
    <property type="match status" value="1"/>
</dbReference>
<keyword evidence="5" id="KW-0560">Oxidoreductase</keyword>
<comment type="similarity">
    <text evidence="2">Belongs to the zinc-containing alcohol dehydrogenase family.</text>
</comment>
<evidence type="ECO:0000259" key="6">
    <source>
        <dbReference type="SMART" id="SM00829"/>
    </source>
</evidence>
<dbReference type="InterPro" id="IPR013149">
    <property type="entry name" value="ADH-like_C"/>
</dbReference>
<feature type="domain" description="Enoyl reductase (ER)" evidence="6">
    <location>
        <begin position="14"/>
        <end position="368"/>
    </location>
</feature>
<dbReference type="GO" id="GO:0046872">
    <property type="term" value="F:metal ion binding"/>
    <property type="evidence" value="ECO:0007669"/>
    <property type="project" value="UniProtKB-KW"/>
</dbReference>
<dbReference type="SUPFAM" id="SSF51735">
    <property type="entry name" value="NAD(P)-binding Rossmann-fold domains"/>
    <property type="match status" value="1"/>
</dbReference>
<protein>
    <recommendedName>
        <fullName evidence="6">Enoyl reductase (ER) domain-containing protein</fullName>
    </recommendedName>
</protein>
<accession>A0A438NFP0</accession>
<dbReference type="Pfam" id="PF08240">
    <property type="entry name" value="ADH_N"/>
    <property type="match status" value="1"/>
</dbReference>
<name>A0A438NFP0_EXOME</name>
<dbReference type="PANTHER" id="PTHR43350">
    <property type="entry name" value="NAD-DEPENDENT ALCOHOL DEHYDROGENASE"/>
    <property type="match status" value="1"/>
</dbReference>
<dbReference type="VEuPathDB" id="FungiDB:PV10_08045"/>
<proteinExistence type="inferred from homology"/>
<evidence type="ECO:0000256" key="4">
    <source>
        <dbReference type="ARBA" id="ARBA00022833"/>
    </source>
</evidence>
<sequence length="377" mass="40295">MGLITRAIVMREAGKSPEIEAIELEQPRPDEAIVELQAVGICHADLAVIHGKIPVPFPVVLGHEGAGIVREVGAETTHVKPGDKVILTVNTCGECFYCNSRLPTYCEDTFARTWSGRRPDQTTTLKDGSGKPIQGNFFGQSSFSRLALVNKSTLIKVPQETDLKLFAPLGCGIQTGSGVIFNTLNLQPGDSIAISGCGAVGLSGVMAAKERGASIIIAVDLNSERLAIAKKLGATHAVNSRDGNTVKLINEICPLPAGVKYTFDTSAVPKVIESMIAVTGRKGKIVVVGATPFDQKISIQPLEFLNMGKHFIGSVVGDSYPPEAIPHLIELHSKGSFPLDQIVKYYKFEDFQQAFDDMLSGPAIKPVLVFDDGDGLN</sequence>
<dbReference type="OrthoDB" id="1560166at2759"/>
<dbReference type="Pfam" id="PF00107">
    <property type="entry name" value="ADH_zinc_N"/>
    <property type="match status" value="1"/>
</dbReference>
<dbReference type="InterPro" id="IPR013154">
    <property type="entry name" value="ADH-like_N"/>
</dbReference>
<dbReference type="GO" id="GO:0016491">
    <property type="term" value="F:oxidoreductase activity"/>
    <property type="evidence" value="ECO:0007669"/>
    <property type="project" value="UniProtKB-KW"/>
</dbReference>
<evidence type="ECO:0000256" key="5">
    <source>
        <dbReference type="ARBA" id="ARBA00023002"/>
    </source>
</evidence>
<dbReference type="EMBL" id="NAJM01000004">
    <property type="protein sequence ID" value="RVX74535.1"/>
    <property type="molecule type" value="Genomic_DNA"/>
</dbReference>
<keyword evidence="4" id="KW-0862">Zinc</keyword>
<dbReference type="SMART" id="SM00829">
    <property type="entry name" value="PKS_ER"/>
    <property type="match status" value="1"/>
</dbReference>
<evidence type="ECO:0000256" key="1">
    <source>
        <dbReference type="ARBA" id="ARBA00001947"/>
    </source>
</evidence>
<dbReference type="InterPro" id="IPR011032">
    <property type="entry name" value="GroES-like_sf"/>
</dbReference>
<dbReference type="AlphaFoldDB" id="A0A438NFP0"/>
<dbReference type="SUPFAM" id="SSF50129">
    <property type="entry name" value="GroES-like"/>
    <property type="match status" value="1"/>
</dbReference>
<evidence type="ECO:0000313" key="8">
    <source>
        <dbReference type="Proteomes" id="UP000288859"/>
    </source>
</evidence>
<organism evidence="7 8">
    <name type="scientific">Exophiala mesophila</name>
    <name type="common">Black yeast-like fungus</name>
    <dbReference type="NCBI Taxonomy" id="212818"/>
    <lineage>
        <taxon>Eukaryota</taxon>
        <taxon>Fungi</taxon>
        <taxon>Dikarya</taxon>
        <taxon>Ascomycota</taxon>
        <taxon>Pezizomycotina</taxon>
        <taxon>Eurotiomycetes</taxon>
        <taxon>Chaetothyriomycetidae</taxon>
        <taxon>Chaetothyriales</taxon>
        <taxon>Herpotrichiellaceae</taxon>
        <taxon>Exophiala</taxon>
    </lineage>
</organism>
<dbReference type="Gene3D" id="3.90.180.10">
    <property type="entry name" value="Medium-chain alcohol dehydrogenases, catalytic domain"/>
    <property type="match status" value="1"/>
</dbReference>
<evidence type="ECO:0000256" key="3">
    <source>
        <dbReference type="ARBA" id="ARBA00022723"/>
    </source>
</evidence>
<keyword evidence="3" id="KW-0479">Metal-binding</keyword>
<dbReference type="FunFam" id="3.40.50.720:FF:000003">
    <property type="entry name" value="S-(hydroxymethyl)glutathione dehydrogenase"/>
    <property type="match status" value="1"/>
</dbReference>
<reference evidence="7 8" key="1">
    <citation type="submission" date="2017-03" db="EMBL/GenBank/DDBJ databases">
        <title>Genomes of endolithic fungi from Antarctica.</title>
        <authorList>
            <person name="Coleine C."/>
            <person name="Masonjones S."/>
            <person name="Stajich J.E."/>
        </authorList>
    </citation>
    <scope>NUCLEOTIDE SEQUENCE [LARGE SCALE GENOMIC DNA]</scope>
    <source>
        <strain evidence="7 8">CCFEE 6314</strain>
    </source>
</reference>
<gene>
    <name evidence="7" type="ORF">B0A52_01661</name>
</gene>
<evidence type="ECO:0000256" key="2">
    <source>
        <dbReference type="ARBA" id="ARBA00008072"/>
    </source>
</evidence>
<dbReference type="PANTHER" id="PTHR43350:SF11">
    <property type="entry name" value="ENOYL REDUCTASE (ER) DOMAIN-CONTAINING PROTEIN"/>
    <property type="match status" value="1"/>
</dbReference>
<dbReference type="Gene3D" id="3.40.50.720">
    <property type="entry name" value="NAD(P)-binding Rossmann-like Domain"/>
    <property type="match status" value="1"/>
</dbReference>
<comment type="cofactor">
    <cofactor evidence="1">
        <name>Zn(2+)</name>
        <dbReference type="ChEBI" id="CHEBI:29105"/>
    </cofactor>
</comment>
<dbReference type="InterPro" id="IPR036291">
    <property type="entry name" value="NAD(P)-bd_dom_sf"/>
</dbReference>
<dbReference type="InterPro" id="IPR020843">
    <property type="entry name" value="ER"/>
</dbReference>
<evidence type="ECO:0000313" key="7">
    <source>
        <dbReference type="EMBL" id="RVX74535.1"/>
    </source>
</evidence>
<dbReference type="Proteomes" id="UP000288859">
    <property type="component" value="Unassembled WGS sequence"/>
</dbReference>